<feature type="domain" description="CUB" evidence="7">
    <location>
        <begin position="6"/>
        <end position="114"/>
    </location>
</feature>
<keyword evidence="6" id="KW-0812">Transmembrane</keyword>
<dbReference type="PROSITE" id="PS01180">
    <property type="entry name" value="CUB"/>
    <property type="match status" value="2"/>
</dbReference>
<accession>A0A7K5NQE7</accession>
<name>A0A7K5NQE7_CHRMC</name>
<comment type="caution">
    <text evidence="5">Lacks conserved residue(s) required for the propagation of feature annotation.</text>
</comment>
<evidence type="ECO:0000313" key="10">
    <source>
        <dbReference type="Proteomes" id="UP000524558"/>
    </source>
</evidence>
<evidence type="ECO:0000256" key="5">
    <source>
        <dbReference type="PROSITE-ProRule" id="PRU00059"/>
    </source>
</evidence>
<dbReference type="EMBL" id="VYZF01001520">
    <property type="protein sequence ID" value="NWT45169.1"/>
    <property type="molecule type" value="Genomic_DNA"/>
</dbReference>
<feature type="non-terminal residue" evidence="9">
    <location>
        <position position="575"/>
    </location>
</feature>
<reference evidence="9 10" key="1">
    <citation type="submission" date="2019-09" db="EMBL/GenBank/DDBJ databases">
        <title>Bird 10,000 Genomes (B10K) Project - Family phase.</title>
        <authorList>
            <person name="Zhang G."/>
        </authorList>
    </citation>
    <scope>NUCLEOTIDE SEQUENCE [LARGE SCALE GENOMIC DNA]</scope>
    <source>
        <strain evidence="9">B10K-DU-021-33</strain>
        <tissue evidence="9">Mixed tissue sample</tissue>
    </source>
</reference>
<dbReference type="InterPro" id="IPR055355">
    <property type="entry name" value="ZP-C"/>
</dbReference>
<evidence type="ECO:0000256" key="4">
    <source>
        <dbReference type="ARBA" id="ARBA00023180"/>
    </source>
</evidence>
<protein>
    <submittedName>
        <fullName evidence="9">CUZD1 protein</fullName>
    </submittedName>
</protein>
<keyword evidence="2" id="KW-0677">Repeat</keyword>
<dbReference type="Pfam" id="PF00431">
    <property type="entry name" value="CUB"/>
    <property type="match status" value="2"/>
</dbReference>
<dbReference type="Gene3D" id="2.60.120.290">
    <property type="entry name" value="Spermadhesin, CUB domain"/>
    <property type="match status" value="2"/>
</dbReference>
<proteinExistence type="predicted"/>
<feature type="domain" description="CUB" evidence="7">
    <location>
        <begin position="123"/>
        <end position="234"/>
    </location>
</feature>
<feature type="domain" description="ZP" evidence="8">
    <location>
        <begin position="247"/>
        <end position="488"/>
    </location>
</feature>
<evidence type="ECO:0000256" key="3">
    <source>
        <dbReference type="ARBA" id="ARBA00023157"/>
    </source>
</evidence>
<dbReference type="InterPro" id="IPR055356">
    <property type="entry name" value="ZP-N"/>
</dbReference>
<dbReference type="InterPro" id="IPR048290">
    <property type="entry name" value="ZP_chr"/>
</dbReference>
<dbReference type="SMART" id="SM00042">
    <property type="entry name" value="CUB"/>
    <property type="match status" value="2"/>
</dbReference>
<keyword evidence="10" id="KW-1185">Reference proteome</keyword>
<dbReference type="InterPro" id="IPR000859">
    <property type="entry name" value="CUB_dom"/>
</dbReference>
<keyword evidence="6" id="KW-0472">Membrane</keyword>
<evidence type="ECO:0000313" key="9">
    <source>
        <dbReference type="EMBL" id="NWT45169.1"/>
    </source>
</evidence>
<dbReference type="SUPFAM" id="SSF49854">
    <property type="entry name" value="Spermadhesin, CUB domain"/>
    <property type="match status" value="2"/>
</dbReference>
<dbReference type="PRINTS" id="PR00023">
    <property type="entry name" value="ZPELLUCIDA"/>
</dbReference>
<dbReference type="FunFam" id="2.60.120.290:FF:000004">
    <property type="entry name" value="Metalloendopeptidase"/>
    <property type="match status" value="1"/>
</dbReference>
<dbReference type="PANTHER" id="PTHR14002">
    <property type="entry name" value="ENDOGLIN/TGF-BETA RECEPTOR TYPE III"/>
    <property type="match status" value="1"/>
</dbReference>
<evidence type="ECO:0000259" key="8">
    <source>
        <dbReference type="PROSITE" id="PS51034"/>
    </source>
</evidence>
<evidence type="ECO:0000256" key="1">
    <source>
        <dbReference type="ARBA" id="ARBA00022729"/>
    </source>
</evidence>
<dbReference type="Pfam" id="PF00100">
    <property type="entry name" value="Zona_pellucida"/>
    <property type="match status" value="1"/>
</dbReference>
<dbReference type="InterPro" id="IPR001507">
    <property type="entry name" value="ZP_dom"/>
</dbReference>
<dbReference type="FunFam" id="2.60.40.4100:FF:000005">
    <property type="entry name" value="Deleted in malignant brain tumors 1"/>
    <property type="match status" value="1"/>
</dbReference>
<keyword evidence="3" id="KW-1015">Disulfide bond</keyword>
<dbReference type="Gene3D" id="2.60.40.3210">
    <property type="entry name" value="Zona pellucida, ZP-N domain"/>
    <property type="match status" value="1"/>
</dbReference>
<dbReference type="PROSITE" id="PS51034">
    <property type="entry name" value="ZP_2"/>
    <property type="match status" value="1"/>
</dbReference>
<dbReference type="Pfam" id="PF23344">
    <property type="entry name" value="ZP-N"/>
    <property type="match status" value="1"/>
</dbReference>
<keyword evidence="4" id="KW-0325">Glycoprotein</keyword>
<feature type="transmembrane region" description="Helical" evidence="6">
    <location>
        <begin position="536"/>
        <end position="558"/>
    </location>
</feature>
<keyword evidence="1" id="KW-0732">Signal</keyword>
<dbReference type="AlphaFoldDB" id="A0A7K5NQE7"/>
<keyword evidence="6" id="KW-1133">Transmembrane helix</keyword>
<sequence length="575" mass="63831">AGGPRCGASLHEQNKALRIELNANANCAWQIQRNTNQTVRLVFSHFKFAPSSSCETESIKIYDGPSTNSPLLGQVCNDTDAVPVLQSSSDSLTFIITTNSVAFTRNFFVFYYYFSPETRLENCGGQLTGPNGTFTSPNYPAAYPAFTYCVWHIQTAKNSKIKLQFQDLFLELDKNCQFDFAAVYDGLTTNTGLIGKVCGVAQPKFESSSNVMTVALFTDYANSYRGFSAQYTSVPLPGPVEPDTLLTCSSDTMKIVLSKSYLASLGYKETDLQLRDPSCSPVITNSVIFSFPLASCGTTKKDDGQSITYTNIISLSPTGNIITRQKSVQIIAKCKMENNSTLEVIYVTKSNIVQNTTAVGRYNVSMSFYDSDSFSKPIHQSPYYVDLNQTLFAQVSLHSTDPNLSVFVDTCIASPQPDFGSLTYDLIRSGCNKDDTVVTYPPLEHYGRFKFNAFRFLQRSPSVYLQCDILICDSKNANSRCTEGCISRQKRAISSYMWKTKTVVGPIRLKRNLRSAHNSESLAKADAEDTPNPQQYSFYTLSFVVLISNIIIVVAVILKYHKRQAGYGYQKIPNS</sequence>
<dbReference type="Gene3D" id="2.60.40.4100">
    <property type="entry name" value="Zona pellucida, ZP-C domain"/>
    <property type="match status" value="1"/>
</dbReference>
<evidence type="ECO:0000256" key="6">
    <source>
        <dbReference type="SAM" id="Phobius"/>
    </source>
</evidence>
<dbReference type="PANTHER" id="PTHR14002:SF27">
    <property type="entry name" value="CUB AND ZONA PELLUCIDA-LIKE DOMAIN-CONTAINING PROTEIN 1"/>
    <property type="match status" value="1"/>
</dbReference>
<evidence type="ECO:0000259" key="7">
    <source>
        <dbReference type="PROSITE" id="PS01180"/>
    </source>
</evidence>
<dbReference type="SMART" id="SM00241">
    <property type="entry name" value="ZP"/>
    <property type="match status" value="1"/>
</dbReference>
<dbReference type="InterPro" id="IPR042235">
    <property type="entry name" value="ZP-C_dom"/>
</dbReference>
<comment type="caution">
    <text evidence="9">The sequence shown here is derived from an EMBL/GenBank/DDBJ whole genome shotgun (WGS) entry which is preliminary data.</text>
</comment>
<organism evidence="9 10">
    <name type="scientific">Chroicocephalus maculipennis</name>
    <name type="common">Brown-hooded gull</name>
    <name type="synonym">Larus maculipennis</name>
    <dbReference type="NCBI Taxonomy" id="287016"/>
    <lineage>
        <taxon>Eukaryota</taxon>
        <taxon>Metazoa</taxon>
        <taxon>Chordata</taxon>
        <taxon>Craniata</taxon>
        <taxon>Vertebrata</taxon>
        <taxon>Euteleostomi</taxon>
        <taxon>Archelosauria</taxon>
        <taxon>Archosauria</taxon>
        <taxon>Dinosauria</taxon>
        <taxon>Saurischia</taxon>
        <taxon>Theropoda</taxon>
        <taxon>Coelurosauria</taxon>
        <taxon>Aves</taxon>
        <taxon>Neognathae</taxon>
        <taxon>Neoaves</taxon>
        <taxon>Charadriiformes</taxon>
        <taxon>Laridae</taxon>
        <taxon>Chroicocephalus</taxon>
    </lineage>
</organism>
<dbReference type="InterPro" id="IPR035914">
    <property type="entry name" value="Sperma_CUB_dom_sf"/>
</dbReference>
<evidence type="ECO:0000256" key="2">
    <source>
        <dbReference type="ARBA" id="ARBA00022737"/>
    </source>
</evidence>
<dbReference type="Proteomes" id="UP000524558">
    <property type="component" value="Unassembled WGS sequence"/>
</dbReference>
<gene>
    <name evidence="9" type="primary">Cuzd1_0</name>
    <name evidence="9" type="ORF">CHRMAC_R00261</name>
</gene>
<dbReference type="CDD" id="cd00041">
    <property type="entry name" value="CUB"/>
    <property type="match status" value="2"/>
</dbReference>
<feature type="non-terminal residue" evidence="9">
    <location>
        <position position="1"/>
    </location>
</feature>